<dbReference type="PANTHER" id="PTHR12526">
    <property type="entry name" value="GLYCOSYLTRANSFERASE"/>
    <property type="match status" value="1"/>
</dbReference>
<protein>
    <submittedName>
        <fullName evidence="2">Glycosyltransferase family 4 protein</fullName>
    </submittedName>
</protein>
<dbReference type="Gene3D" id="3.40.50.2000">
    <property type="entry name" value="Glycogen Phosphorylase B"/>
    <property type="match status" value="2"/>
</dbReference>
<accession>A0AA92R6L5</accession>
<dbReference type="SUPFAM" id="SSF53756">
    <property type="entry name" value="UDP-Glycosyltransferase/glycogen phosphorylase"/>
    <property type="match status" value="1"/>
</dbReference>
<dbReference type="RefSeq" id="WP_203346720.1">
    <property type="nucleotide sequence ID" value="NZ_CP069195.1"/>
</dbReference>
<evidence type="ECO:0000313" key="3">
    <source>
        <dbReference type="Proteomes" id="UP000596337"/>
    </source>
</evidence>
<name>A0AA92R6L5_9VIBR</name>
<dbReference type="GO" id="GO:0016757">
    <property type="term" value="F:glycosyltransferase activity"/>
    <property type="evidence" value="ECO:0007669"/>
    <property type="project" value="InterPro"/>
</dbReference>
<evidence type="ECO:0000259" key="1">
    <source>
        <dbReference type="Pfam" id="PF00534"/>
    </source>
</evidence>
<feature type="domain" description="Glycosyl transferase family 1" evidence="1">
    <location>
        <begin position="209"/>
        <end position="376"/>
    </location>
</feature>
<reference evidence="2 3" key="1">
    <citation type="submission" date="2021-01" db="EMBL/GenBank/DDBJ databases">
        <title>Characterization of a novel blaVMB-2- harboring plasmid in Vibrio diabolicus.</title>
        <authorList>
            <person name="Liu M."/>
        </authorList>
    </citation>
    <scope>NUCLEOTIDE SEQUENCE [LARGE SCALE GENOMIC DNA]</scope>
    <source>
        <strain evidence="2 3">SLV18</strain>
    </source>
</reference>
<dbReference type="GO" id="GO:1901135">
    <property type="term" value="P:carbohydrate derivative metabolic process"/>
    <property type="evidence" value="ECO:0007669"/>
    <property type="project" value="UniProtKB-ARBA"/>
</dbReference>
<dbReference type="Pfam" id="PF00534">
    <property type="entry name" value="Glycos_transf_1"/>
    <property type="match status" value="1"/>
</dbReference>
<dbReference type="EMBL" id="CP069195">
    <property type="protein sequence ID" value="QRG82642.1"/>
    <property type="molecule type" value="Genomic_DNA"/>
</dbReference>
<dbReference type="Proteomes" id="UP000596337">
    <property type="component" value="Chromosome 1"/>
</dbReference>
<dbReference type="AlphaFoldDB" id="A0AA92R6L5"/>
<evidence type="ECO:0000313" key="2">
    <source>
        <dbReference type="EMBL" id="QRG82642.1"/>
    </source>
</evidence>
<dbReference type="PANTHER" id="PTHR12526:SF609">
    <property type="entry name" value="LIPOPOLYSACCHARIDE BIOSYNTHESIS PROTEIN"/>
    <property type="match status" value="1"/>
</dbReference>
<dbReference type="CDD" id="cd03794">
    <property type="entry name" value="GT4_WbuB-like"/>
    <property type="match status" value="1"/>
</dbReference>
<gene>
    <name evidence="2" type="ORF">JOS67_13870</name>
</gene>
<dbReference type="InterPro" id="IPR001296">
    <property type="entry name" value="Glyco_trans_1"/>
</dbReference>
<proteinExistence type="predicted"/>
<sequence>MHYAFIIDDYLPHSTRVGAKMFHEMAREFVRLGHDVTVITPEVNQTKQLEFDEIDGVKIWRFVSGEIKDVGKVKRAINETLLSLKAWKAIKKQISTSTFNGVVYYSPSIFFGPLVKKIKQRCSCPSYLVLRDFFPQWAIDAGMIKKGSLIEKYFRFFERLSYSQADQIGVMSEKNLKVFTKQNTQVFPIHVLRNWAALTPHDADSSSFRETHGLQNKIIFFYGGNIGHAQDMGNLMRLAKAMSHYQDAHFLFVGQGDEVELIKKLASDWELQNFTYLESVSQDEFKAILSEIDVGLFSLSQKHTAHNFPGKLLGYMVQSLPILGSVNSGNDLMPLVYENNAGLISVNGDDATLIKHAEELYQSVQYRNQLGANGYQLLCSEFSVESATKTIIHHLSQ</sequence>
<organism evidence="2 3">
    <name type="scientific">Vibrio diabolicus</name>
    <dbReference type="NCBI Taxonomy" id="50719"/>
    <lineage>
        <taxon>Bacteria</taxon>
        <taxon>Pseudomonadati</taxon>
        <taxon>Pseudomonadota</taxon>
        <taxon>Gammaproteobacteria</taxon>
        <taxon>Vibrionales</taxon>
        <taxon>Vibrionaceae</taxon>
        <taxon>Vibrio</taxon>
        <taxon>Vibrio diabolicus subgroup</taxon>
    </lineage>
</organism>